<evidence type="ECO:0000259" key="3">
    <source>
        <dbReference type="Pfam" id="PF00501"/>
    </source>
</evidence>
<dbReference type="Proteomes" id="UP000053060">
    <property type="component" value="Unassembled WGS sequence"/>
</dbReference>
<proteinExistence type="inferred from homology"/>
<dbReference type="Pfam" id="PF13193">
    <property type="entry name" value="AMP-binding_C"/>
    <property type="match status" value="1"/>
</dbReference>
<name>A0A0V9UDI6_9NOCA</name>
<reference evidence="5 6" key="2">
    <citation type="journal article" date="2016" name="Genome Announc.">
        <title>Draft Genome Sequence of a Versatile Hydrocarbon-Degrading Bacterium, Rhodococcus pyridinivorans Strain KG-16, Collected from Oil Fields in India.</title>
        <authorList>
            <person name="Aggarwal R.K."/>
            <person name="Dawar C."/>
            <person name="Phanindranath R."/>
            <person name="Mutnuri L."/>
            <person name="Dayal A.M."/>
        </authorList>
    </citation>
    <scope>NUCLEOTIDE SEQUENCE [LARGE SCALE GENOMIC DNA]</scope>
    <source>
        <strain evidence="5 6">KG-16</strain>
    </source>
</reference>
<dbReference type="Gene3D" id="3.30.300.30">
    <property type="match status" value="1"/>
</dbReference>
<dbReference type="PANTHER" id="PTHR43201">
    <property type="entry name" value="ACYL-COA SYNTHETASE"/>
    <property type="match status" value="1"/>
</dbReference>
<dbReference type="AlphaFoldDB" id="A0A0V9UDI6"/>
<evidence type="ECO:0000313" key="6">
    <source>
        <dbReference type="Proteomes" id="UP000053060"/>
    </source>
</evidence>
<dbReference type="InterPro" id="IPR000873">
    <property type="entry name" value="AMP-dep_synth/lig_dom"/>
</dbReference>
<evidence type="ECO:0000313" key="5">
    <source>
        <dbReference type="EMBL" id="KSZ56068.1"/>
    </source>
</evidence>
<dbReference type="GO" id="GO:0031956">
    <property type="term" value="F:medium-chain fatty acid-CoA ligase activity"/>
    <property type="evidence" value="ECO:0007669"/>
    <property type="project" value="TreeGrafter"/>
</dbReference>
<comment type="similarity">
    <text evidence="1">Belongs to the ATP-dependent AMP-binding enzyme family.</text>
</comment>
<dbReference type="InterPro" id="IPR045851">
    <property type="entry name" value="AMP-bd_C_sf"/>
</dbReference>
<dbReference type="GO" id="GO:0006631">
    <property type="term" value="P:fatty acid metabolic process"/>
    <property type="evidence" value="ECO:0007669"/>
    <property type="project" value="TreeGrafter"/>
</dbReference>
<feature type="domain" description="AMP-dependent synthetase/ligase" evidence="3">
    <location>
        <begin position="31"/>
        <end position="394"/>
    </location>
</feature>
<dbReference type="FunFam" id="3.30.300.30:FF:000008">
    <property type="entry name" value="2,3-dihydroxybenzoate-AMP ligase"/>
    <property type="match status" value="1"/>
</dbReference>
<dbReference type="InterPro" id="IPR020845">
    <property type="entry name" value="AMP-binding_CS"/>
</dbReference>
<dbReference type="EMBL" id="AZXY01000024">
    <property type="protein sequence ID" value="KSZ56068.1"/>
    <property type="molecule type" value="Genomic_DNA"/>
</dbReference>
<reference evidence="6" key="1">
    <citation type="submission" date="2015-01" db="EMBL/GenBank/DDBJ databases">
        <title>Draft genome sequence of Rhodococcus pyridinivorans strain KG-16, a hydrocarbon-degrading bacterium.</title>
        <authorList>
            <person name="Aggarwal R.K."/>
            <person name="Dawar C."/>
        </authorList>
    </citation>
    <scope>NUCLEOTIDE SEQUENCE [LARGE SCALE GENOMIC DNA]</scope>
    <source>
        <strain evidence="6">KG-16</strain>
    </source>
</reference>
<keyword evidence="2 5" id="KW-0436">Ligase</keyword>
<evidence type="ECO:0000256" key="2">
    <source>
        <dbReference type="ARBA" id="ARBA00022598"/>
    </source>
</evidence>
<dbReference type="InterPro" id="IPR025110">
    <property type="entry name" value="AMP-bd_C"/>
</dbReference>
<protein>
    <submittedName>
        <fullName evidence="5">Acid--CoA ligase</fullName>
    </submittedName>
</protein>
<dbReference type="PATRIC" id="fig|1441730.3.peg.5342"/>
<dbReference type="SUPFAM" id="SSF56801">
    <property type="entry name" value="Acetyl-CoA synthetase-like"/>
    <property type="match status" value="1"/>
</dbReference>
<comment type="caution">
    <text evidence="5">The sequence shown here is derived from an EMBL/GenBank/DDBJ whole genome shotgun (WGS) entry which is preliminary data.</text>
</comment>
<dbReference type="Pfam" id="PF00501">
    <property type="entry name" value="AMP-binding"/>
    <property type="match status" value="1"/>
</dbReference>
<dbReference type="PANTHER" id="PTHR43201:SF5">
    <property type="entry name" value="MEDIUM-CHAIN ACYL-COA LIGASE ACSF2, MITOCHONDRIAL"/>
    <property type="match status" value="1"/>
</dbReference>
<dbReference type="InterPro" id="IPR042099">
    <property type="entry name" value="ANL_N_sf"/>
</dbReference>
<organism evidence="5 6">
    <name type="scientific">Rhodococcus pyridinivorans KG-16</name>
    <dbReference type="NCBI Taxonomy" id="1441730"/>
    <lineage>
        <taxon>Bacteria</taxon>
        <taxon>Bacillati</taxon>
        <taxon>Actinomycetota</taxon>
        <taxon>Actinomycetes</taxon>
        <taxon>Mycobacteriales</taxon>
        <taxon>Nocardiaceae</taxon>
        <taxon>Rhodococcus</taxon>
    </lineage>
</organism>
<dbReference type="PROSITE" id="PS00455">
    <property type="entry name" value="AMP_BINDING"/>
    <property type="match status" value="1"/>
</dbReference>
<feature type="domain" description="AMP-binding enzyme C-terminal" evidence="4">
    <location>
        <begin position="444"/>
        <end position="520"/>
    </location>
</feature>
<accession>A0A0V9UDI6</accession>
<evidence type="ECO:0000256" key="1">
    <source>
        <dbReference type="ARBA" id="ARBA00006432"/>
    </source>
</evidence>
<dbReference type="Gene3D" id="3.40.50.12780">
    <property type="entry name" value="N-terminal domain of ligase-like"/>
    <property type="match status" value="1"/>
</dbReference>
<sequence length="540" mass="58375">MIPRGGNVAPTRDYVASGDWDGAFIDDYLATAAAAVPDRMALAEPTRSLTFAEFDAAVNALASALQAHGIAPGDVVSWQLPNWIEACVVHLAAIRIGAVSNPIIPIYRHTETAFILRQSASRIVFVPSVFRNFDYAAMACEIARELDEPPTVVVVGEGSPAGGIRYDAFVDGAEKPNRVDRSPDDVVLLLYTSGTTSDPKGAMHSHNTLNYENRSIADLLELSESDVIFMPSPVGHITGILYGIQLPPMLRSGVALLDVWSPQAGMSLIDEYRCTTTVAATPFLHGIVHDPSGSSHDLSSMRNFLCGGADVPPDLVIEATDTLDALVARVYGSTEFPTASAGKRNDPLTKRATTDGRAIKSAEIRIVDDDMQDVTPGIPGEILLRGPEMFLGYLDNRLNDSAFTADGWFRSGDLGRLDTEGYLEIVGRKKDIIIRGGENLSAKEVEDHLFAHPMIADVAVVGSPDPVLGERVCAIVVPEPEVDIELEHLTGWLIERNIARQKLPESLIVVDELPRTASGKVQKFKLRELAADRAKGTVHR</sequence>
<gene>
    <name evidence="5" type="ORF">Z045_25355</name>
</gene>
<evidence type="ECO:0000259" key="4">
    <source>
        <dbReference type="Pfam" id="PF13193"/>
    </source>
</evidence>